<sequence length="72" mass="8407">MKYLDQTWKDWIGDMAARIIAEKLLLEKYIRTEKGAEEAVIWLVVMGAFCALDGLWAIWNLVNMWTFAIWGV</sequence>
<dbReference type="EMBL" id="WNJL01000037">
    <property type="protein sequence ID" value="NDU43482.1"/>
    <property type="molecule type" value="Genomic_DNA"/>
</dbReference>
<name>A0A845U740_9PROT</name>
<accession>A0A845U740</accession>
<evidence type="ECO:0000313" key="2">
    <source>
        <dbReference type="EMBL" id="NDU43482.1"/>
    </source>
</evidence>
<gene>
    <name evidence="2" type="ORF">GL267_12845</name>
</gene>
<reference evidence="2" key="1">
    <citation type="submission" date="2019-11" db="EMBL/GenBank/DDBJ databases">
        <title>Acidithiobacillus ferrianus sp. nov.: a facultatively anaerobic and extremely acidophilic chemolithoautotroph.</title>
        <authorList>
            <person name="Norris P.R."/>
            <person name="Falagan C."/>
            <person name="Moya-Beltran A."/>
            <person name="Castro M."/>
            <person name="Quatrini R."/>
            <person name="Johnson D.B."/>
        </authorList>
    </citation>
    <scope>NUCLEOTIDE SEQUENCE [LARGE SCALE GENOMIC DNA]</scope>
    <source>
        <strain evidence="2">MG</strain>
    </source>
</reference>
<protein>
    <submittedName>
        <fullName evidence="2">Uncharacterized protein</fullName>
    </submittedName>
</protein>
<keyword evidence="1" id="KW-0472">Membrane</keyword>
<organism evidence="2">
    <name type="scientific">Acidithiobacillus ferrianus</name>
    <dbReference type="NCBI Taxonomy" id="2678518"/>
    <lineage>
        <taxon>Bacteria</taxon>
        <taxon>Pseudomonadati</taxon>
        <taxon>Pseudomonadota</taxon>
        <taxon>Acidithiobacillia</taxon>
        <taxon>Acidithiobacillales</taxon>
        <taxon>Acidithiobacillaceae</taxon>
        <taxon>Acidithiobacillus</taxon>
    </lineage>
</organism>
<dbReference type="AlphaFoldDB" id="A0A845U740"/>
<proteinExistence type="predicted"/>
<evidence type="ECO:0000256" key="1">
    <source>
        <dbReference type="SAM" id="Phobius"/>
    </source>
</evidence>
<dbReference type="RefSeq" id="WP_163098669.1">
    <property type="nucleotide sequence ID" value="NZ_CP127523.1"/>
</dbReference>
<comment type="caution">
    <text evidence="2">The sequence shown here is derived from an EMBL/GenBank/DDBJ whole genome shotgun (WGS) entry which is preliminary data.</text>
</comment>
<feature type="transmembrane region" description="Helical" evidence="1">
    <location>
        <begin position="39"/>
        <end position="59"/>
    </location>
</feature>
<keyword evidence="1" id="KW-0812">Transmembrane</keyword>
<keyword evidence="1" id="KW-1133">Transmembrane helix</keyword>